<dbReference type="GO" id="GO:0006310">
    <property type="term" value="P:DNA recombination"/>
    <property type="evidence" value="ECO:0007669"/>
    <property type="project" value="InterPro"/>
</dbReference>
<dbReference type="GO" id="GO:0003677">
    <property type="term" value="F:DNA binding"/>
    <property type="evidence" value="ECO:0007669"/>
    <property type="project" value="InterPro"/>
</dbReference>
<dbReference type="GO" id="GO:0010165">
    <property type="term" value="P:response to X-ray"/>
    <property type="evidence" value="ECO:0007669"/>
    <property type="project" value="TreeGrafter"/>
</dbReference>
<dbReference type="EMBL" id="BNCP01000052">
    <property type="protein sequence ID" value="GIL89713.1"/>
    <property type="molecule type" value="Genomic_DNA"/>
</dbReference>
<dbReference type="SUPFAM" id="SSF58022">
    <property type="entry name" value="XRCC4, C-terminal oligomerization domain"/>
    <property type="match status" value="1"/>
</dbReference>
<dbReference type="AlphaFoldDB" id="A0A8J4FX75"/>
<feature type="region of interest" description="Disordered" evidence="1">
    <location>
        <begin position="214"/>
        <end position="263"/>
    </location>
</feature>
<feature type="compositionally biased region" description="Acidic residues" evidence="1">
    <location>
        <begin position="224"/>
        <end position="236"/>
    </location>
</feature>
<dbReference type="GO" id="GO:0005958">
    <property type="term" value="C:DNA-dependent protein kinase-DNA ligase 4 complex"/>
    <property type="evidence" value="ECO:0007669"/>
    <property type="project" value="TreeGrafter"/>
</dbReference>
<dbReference type="InterPro" id="IPR010585">
    <property type="entry name" value="DNA_repair_prot_XRCC4"/>
</dbReference>
<dbReference type="PANTHER" id="PTHR28559:SF1">
    <property type="entry name" value="DNA REPAIR PROTEIN XRCC4"/>
    <property type="match status" value="1"/>
</dbReference>
<accession>A0A8J4FX75</accession>
<feature type="region of interest" description="Disordered" evidence="1">
    <location>
        <begin position="452"/>
        <end position="500"/>
    </location>
</feature>
<sequence>MDLELKKLYARAFDTPAGKCFSLVVLGPDADRNEFDVTVFHARSMRTYIGKGLRAPVRWIKPDLWMPLALRALASEHQPEGVHFNFDPETGALSWTWPAREVGMSAGAQQAVMLQRLKDGDVAPLEDVLATMWESCYRLLVSCRQLDAQLQRQTDSLNRTQRELQDCTEKHKSLVQELHIKFARVLDAKKDKLIEQRIRIQQLEEQLKAARQELAEAEAVHTDEEGEEDAEADPEGEEQRRRRSGKQPESEAPMTRMTAPYSTDAVEMAARLDARDKENLRRVVAMGVMVEPSAVAPQRVGARAIGGDGAIAAGEPAPGQAPAIVSDEMEWELGHGMATMEQPSNMIVTSSAKATVGTEWTTGPLPPTPVGSTYASLGSTQVDDELLAAATQPAAHIAPPRTGGLQQQVPQTLLLALSRRVPPAADHRQPLAGQQVITGSGAPAGLRPSVLLGGYAGPGSSDASGHPGRTAGGVGVSYDNDDDDEDDDDDDAALGLMARR</sequence>
<dbReference type="Proteomes" id="UP000747110">
    <property type="component" value="Unassembled WGS sequence"/>
</dbReference>
<evidence type="ECO:0000313" key="3">
    <source>
        <dbReference type="Proteomes" id="UP000747110"/>
    </source>
</evidence>
<evidence type="ECO:0000313" key="2">
    <source>
        <dbReference type="EMBL" id="GIL89713.1"/>
    </source>
</evidence>
<comment type="caution">
    <text evidence="2">The sequence shown here is derived from an EMBL/GenBank/DDBJ whole genome shotgun (WGS) entry which is preliminary data.</text>
</comment>
<proteinExistence type="predicted"/>
<dbReference type="PANTHER" id="PTHR28559">
    <property type="entry name" value="DNA REPAIR PROTEIN XRCC4"/>
    <property type="match status" value="1"/>
</dbReference>
<gene>
    <name evidence="2" type="ORF">Vretifemale_17491</name>
</gene>
<name>A0A8J4FX75_9CHLO</name>
<organism evidence="2 3">
    <name type="scientific">Volvox reticuliferus</name>
    <dbReference type="NCBI Taxonomy" id="1737510"/>
    <lineage>
        <taxon>Eukaryota</taxon>
        <taxon>Viridiplantae</taxon>
        <taxon>Chlorophyta</taxon>
        <taxon>core chlorophytes</taxon>
        <taxon>Chlorophyceae</taxon>
        <taxon>CS clade</taxon>
        <taxon>Chlamydomonadales</taxon>
        <taxon>Volvocaceae</taxon>
        <taxon>Volvox</taxon>
    </lineage>
</organism>
<keyword evidence="3" id="KW-1185">Reference proteome</keyword>
<dbReference type="GO" id="GO:0006303">
    <property type="term" value="P:double-strand break repair via nonhomologous end joining"/>
    <property type="evidence" value="ECO:0007669"/>
    <property type="project" value="TreeGrafter"/>
</dbReference>
<reference evidence="2" key="1">
    <citation type="journal article" date="2021" name="Proc. Natl. Acad. Sci. U.S.A.">
        <title>Three genomes in the algal genus Volvox reveal the fate of a haploid sex-determining region after a transition to homothallism.</title>
        <authorList>
            <person name="Yamamoto K."/>
            <person name="Hamaji T."/>
            <person name="Kawai-Toyooka H."/>
            <person name="Matsuzaki R."/>
            <person name="Takahashi F."/>
            <person name="Nishimura Y."/>
            <person name="Kawachi M."/>
            <person name="Noguchi H."/>
            <person name="Minakuchi Y."/>
            <person name="Umen J.G."/>
            <person name="Toyoda A."/>
            <person name="Nozaki H."/>
        </authorList>
    </citation>
    <scope>NUCLEOTIDE SEQUENCE</scope>
    <source>
        <strain evidence="2">NIES-3786</strain>
    </source>
</reference>
<dbReference type="GO" id="GO:0032807">
    <property type="term" value="C:DNA ligase IV complex"/>
    <property type="evidence" value="ECO:0007669"/>
    <property type="project" value="TreeGrafter"/>
</dbReference>
<evidence type="ECO:0000256" key="1">
    <source>
        <dbReference type="SAM" id="MobiDB-lite"/>
    </source>
</evidence>
<dbReference type="OrthoDB" id="547258at2759"/>
<protein>
    <submittedName>
        <fullName evidence="2">Uncharacterized protein</fullName>
    </submittedName>
</protein>
<feature type="compositionally biased region" description="Acidic residues" evidence="1">
    <location>
        <begin position="479"/>
        <end position="492"/>
    </location>
</feature>
<feature type="compositionally biased region" description="Basic and acidic residues" evidence="1">
    <location>
        <begin position="214"/>
        <end position="223"/>
    </location>
</feature>